<sequence length="57" mass="6231">MVGLTLIKAELDVNTVKEPMRTINAVENSAKLLGFRFVIKKFIIVANNVVTTMPAVA</sequence>
<gene>
    <name evidence="1" type="ordered locus">midi_00420</name>
</gene>
<evidence type="ECO:0000313" key="1">
    <source>
        <dbReference type="EMBL" id="AEI88728.1"/>
    </source>
</evidence>
<dbReference type="AlphaFoldDB" id="F7XVM9"/>
<dbReference type="KEGG" id="mmn:midi_00420"/>
<proteinExistence type="predicted"/>
<dbReference type="EMBL" id="CP002130">
    <property type="protein sequence ID" value="AEI88728.1"/>
    <property type="molecule type" value="Genomic_DNA"/>
</dbReference>
<dbReference type="Proteomes" id="UP000006639">
    <property type="component" value="Chromosome"/>
</dbReference>
<reference evidence="1 2" key="1">
    <citation type="journal article" date="2011" name="Mol. Biol. Evol.">
        <title>Phylogenomic evidence for the presence of a flagellum and cbb3 oxidase in the free-living mitochondrial ancestor.</title>
        <authorList>
            <person name="Sassera D."/>
            <person name="Lo N."/>
            <person name="Epis S."/>
            <person name="D'Auria G."/>
            <person name="Montagna M."/>
            <person name="Comandatore F."/>
            <person name="Horner D."/>
            <person name="Pereto J."/>
            <person name="Luciano A.M."/>
            <person name="Franciosi F."/>
            <person name="Ferri E."/>
            <person name="Crotti E."/>
            <person name="Bazzocchi C."/>
            <person name="Daffonchio D."/>
            <person name="Sacchi L."/>
            <person name="Moya A."/>
            <person name="Latorre A."/>
            <person name="Bandi C."/>
        </authorList>
    </citation>
    <scope>NUCLEOTIDE SEQUENCE [LARGE SCALE GENOMIC DNA]</scope>
    <source>
        <strain evidence="1 2">IricVA</strain>
    </source>
</reference>
<evidence type="ECO:0000313" key="2">
    <source>
        <dbReference type="Proteomes" id="UP000006639"/>
    </source>
</evidence>
<protein>
    <submittedName>
        <fullName evidence="1">Uncharacterized protein</fullName>
    </submittedName>
</protein>
<name>F7XVM9_MIDMI</name>
<dbReference type="HOGENOM" id="CLU_2991738_0_0_5"/>
<accession>F7XVM9</accession>
<organism evidence="1 2">
    <name type="scientific">Midichloria mitochondrii (strain IricVA)</name>
    <dbReference type="NCBI Taxonomy" id="696127"/>
    <lineage>
        <taxon>Bacteria</taxon>
        <taxon>Pseudomonadati</taxon>
        <taxon>Pseudomonadota</taxon>
        <taxon>Alphaproteobacteria</taxon>
        <taxon>Rickettsiales</taxon>
        <taxon>Candidatus Midichloriaceae</taxon>
        <taxon>Candidatus Midichloria</taxon>
    </lineage>
</organism>
<keyword evidence="2" id="KW-1185">Reference proteome</keyword>